<organism evidence="2 3">
    <name type="scientific">Algoriphagus halophilus</name>
    <dbReference type="NCBI Taxonomy" id="226505"/>
    <lineage>
        <taxon>Bacteria</taxon>
        <taxon>Pseudomonadati</taxon>
        <taxon>Bacteroidota</taxon>
        <taxon>Cytophagia</taxon>
        <taxon>Cytophagales</taxon>
        <taxon>Cyclobacteriaceae</taxon>
        <taxon>Algoriphagus</taxon>
    </lineage>
</organism>
<feature type="transmembrane region" description="Helical" evidence="1">
    <location>
        <begin position="21"/>
        <end position="40"/>
    </location>
</feature>
<evidence type="ECO:0000313" key="3">
    <source>
        <dbReference type="Proteomes" id="UP000185221"/>
    </source>
</evidence>
<evidence type="ECO:0000313" key="2">
    <source>
        <dbReference type="EMBL" id="SIN65393.1"/>
    </source>
</evidence>
<name>A0A1N6D3U3_9BACT</name>
<keyword evidence="3" id="KW-1185">Reference proteome</keyword>
<keyword evidence="1" id="KW-0472">Membrane</keyword>
<dbReference type="Pfam" id="PF19578">
    <property type="entry name" value="DUF6090"/>
    <property type="match status" value="1"/>
</dbReference>
<dbReference type="Proteomes" id="UP000185221">
    <property type="component" value="Unassembled WGS sequence"/>
</dbReference>
<dbReference type="OrthoDB" id="828241at2"/>
<keyword evidence="1" id="KW-0812">Transmembrane</keyword>
<gene>
    <name evidence="2" type="ORF">SAMN05444394_0131</name>
</gene>
<dbReference type="RefSeq" id="WP_074222926.1">
    <property type="nucleotide sequence ID" value="NZ_FSRC01000001.1"/>
</dbReference>
<dbReference type="STRING" id="226505.SAMN05444394_0131"/>
<dbReference type="InterPro" id="IPR045749">
    <property type="entry name" value="DUF6090"/>
</dbReference>
<protein>
    <submittedName>
        <fullName evidence="2">Uncharacterized protein</fullName>
    </submittedName>
</protein>
<dbReference type="EMBL" id="FSRC01000001">
    <property type="protein sequence ID" value="SIN65393.1"/>
    <property type="molecule type" value="Genomic_DNA"/>
</dbReference>
<proteinExistence type="predicted"/>
<reference evidence="3" key="1">
    <citation type="submission" date="2016-11" db="EMBL/GenBank/DDBJ databases">
        <authorList>
            <person name="Varghese N."/>
            <person name="Submissions S."/>
        </authorList>
    </citation>
    <scope>NUCLEOTIDE SEQUENCE [LARGE SCALE GENOMIC DNA]</scope>
    <source>
        <strain evidence="3">DSM 15292</strain>
    </source>
</reference>
<accession>A0A1N6D3U3</accession>
<sequence length="252" mass="29795">MILFFKKIRQQLLSNGTTGKYLKYALGEIVLVMIGILLALQVNNWNQDRLNQQLKQSYIENLLVDLQKDISSIEEQKEINTYTEQEGQYLEAFLGQQLTEIDTFLLTRSLIMTAFIPNATITNSTYNDLINSNHFHLFQDAQLKRLLDDYYIPNNWAVLFNERILQTAWFDYRDEMVKFHSPLLYRDFYELEDPVELGYSPTYQIDWKGIQQNAYLKTQVGMIVAYRQQIREFQEDLLQKAQKVVEYLGQSN</sequence>
<dbReference type="AlphaFoldDB" id="A0A1N6D3U3"/>
<keyword evidence="1" id="KW-1133">Transmembrane helix</keyword>
<evidence type="ECO:0000256" key="1">
    <source>
        <dbReference type="SAM" id="Phobius"/>
    </source>
</evidence>